<dbReference type="InterPro" id="IPR039417">
    <property type="entry name" value="Peptidase_C1A_papain-like"/>
</dbReference>
<dbReference type="GO" id="GO:0006508">
    <property type="term" value="P:proteolysis"/>
    <property type="evidence" value="ECO:0007669"/>
    <property type="project" value="UniProtKB-KW"/>
</dbReference>
<keyword evidence="4" id="KW-0378">Hydrolase</keyword>
<keyword evidence="5" id="KW-0788">Thiol protease</keyword>
<dbReference type="CDD" id="cd02248">
    <property type="entry name" value="Peptidase_C1A"/>
    <property type="match status" value="1"/>
</dbReference>
<evidence type="ECO:0000256" key="5">
    <source>
        <dbReference type="ARBA" id="ARBA00022807"/>
    </source>
</evidence>
<accession>R0IQB8</accession>
<evidence type="ECO:0000259" key="9">
    <source>
        <dbReference type="SMART" id="SM00848"/>
    </source>
</evidence>
<dbReference type="Gene3D" id="3.90.70.10">
    <property type="entry name" value="Cysteine proteinases"/>
    <property type="match status" value="1"/>
</dbReference>
<dbReference type="InterPro" id="IPR038765">
    <property type="entry name" value="Papain-like_cys_pep_sf"/>
</dbReference>
<gene>
    <name evidence="10" type="ORF">CARUB_v10012525mg</name>
</gene>
<dbReference type="InterPro" id="IPR013201">
    <property type="entry name" value="Prot_inhib_I29"/>
</dbReference>
<dbReference type="SMART" id="SM00645">
    <property type="entry name" value="Pept_C1"/>
    <property type="match status" value="1"/>
</dbReference>
<dbReference type="Proteomes" id="UP000029121">
    <property type="component" value="Unassembled WGS sequence"/>
</dbReference>
<dbReference type="PROSITE" id="PS00640">
    <property type="entry name" value="THIOL_PROTEASE_ASN"/>
    <property type="match status" value="1"/>
</dbReference>
<dbReference type="eggNOG" id="KOG1543">
    <property type="taxonomic scope" value="Eukaryota"/>
</dbReference>
<feature type="domain" description="Peptidase C1A papain C-terminal" evidence="8">
    <location>
        <begin position="132"/>
        <end position="349"/>
    </location>
</feature>
<organism evidence="10 11">
    <name type="scientific">Capsella rubella</name>
    <dbReference type="NCBI Taxonomy" id="81985"/>
    <lineage>
        <taxon>Eukaryota</taxon>
        <taxon>Viridiplantae</taxon>
        <taxon>Streptophyta</taxon>
        <taxon>Embryophyta</taxon>
        <taxon>Tracheophyta</taxon>
        <taxon>Spermatophyta</taxon>
        <taxon>Magnoliopsida</taxon>
        <taxon>eudicotyledons</taxon>
        <taxon>Gunneridae</taxon>
        <taxon>Pentapetalae</taxon>
        <taxon>rosids</taxon>
        <taxon>malvids</taxon>
        <taxon>Brassicales</taxon>
        <taxon>Brassicaceae</taxon>
        <taxon>Camelineae</taxon>
        <taxon>Capsella</taxon>
    </lineage>
</organism>
<dbReference type="PANTHER" id="PTHR12411">
    <property type="entry name" value="CYSTEINE PROTEASE FAMILY C1-RELATED"/>
    <property type="match status" value="1"/>
</dbReference>
<evidence type="ECO:0000256" key="4">
    <source>
        <dbReference type="ARBA" id="ARBA00022801"/>
    </source>
</evidence>
<protein>
    <submittedName>
        <fullName evidence="10">Uncharacterized protein</fullName>
    </submittedName>
</protein>
<dbReference type="InterPro" id="IPR025661">
    <property type="entry name" value="Pept_asp_AS"/>
</dbReference>
<dbReference type="SUPFAM" id="SSF54001">
    <property type="entry name" value="Cysteine proteinases"/>
    <property type="match status" value="1"/>
</dbReference>
<evidence type="ECO:0000256" key="2">
    <source>
        <dbReference type="ARBA" id="ARBA00022670"/>
    </source>
</evidence>
<dbReference type="InterPro" id="IPR013128">
    <property type="entry name" value="Peptidase_C1A"/>
</dbReference>
<keyword evidence="2" id="KW-0645">Protease</keyword>
<dbReference type="EMBL" id="KB870805">
    <property type="protein sequence ID" value="EOA39418.1"/>
    <property type="molecule type" value="Genomic_DNA"/>
</dbReference>
<dbReference type="GO" id="GO:0008234">
    <property type="term" value="F:cysteine-type peptidase activity"/>
    <property type="evidence" value="ECO:0007669"/>
    <property type="project" value="UniProtKB-KW"/>
</dbReference>
<dbReference type="Pfam" id="PF00112">
    <property type="entry name" value="Peptidase_C1"/>
    <property type="match status" value="1"/>
</dbReference>
<feature type="signal peptide" evidence="7">
    <location>
        <begin position="1"/>
        <end position="24"/>
    </location>
</feature>
<comment type="similarity">
    <text evidence="1">Belongs to the peptidase C1 family.</text>
</comment>
<evidence type="ECO:0000256" key="7">
    <source>
        <dbReference type="SAM" id="SignalP"/>
    </source>
</evidence>
<dbReference type="PROSITE" id="PS00139">
    <property type="entry name" value="THIOL_PROTEASE_CYS"/>
    <property type="match status" value="1"/>
</dbReference>
<evidence type="ECO:0000313" key="11">
    <source>
        <dbReference type="Proteomes" id="UP000029121"/>
    </source>
</evidence>
<keyword evidence="11" id="KW-1185">Reference proteome</keyword>
<evidence type="ECO:0000313" key="10">
    <source>
        <dbReference type="EMBL" id="EOA39418.1"/>
    </source>
</evidence>
<feature type="chain" id="PRO_5018523126" evidence="7">
    <location>
        <begin position="25"/>
        <end position="350"/>
    </location>
</feature>
<dbReference type="FunFam" id="3.90.70.10:FF:000067">
    <property type="entry name" value="Senescence-specific cysteine protease"/>
    <property type="match status" value="1"/>
</dbReference>
<evidence type="ECO:0000256" key="6">
    <source>
        <dbReference type="ARBA" id="ARBA00023157"/>
    </source>
</evidence>
<reference evidence="11" key="1">
    <citation type="journal article" date="2013" name="Nat. Genet.">
        <title>The Capsella rubella genome and the genomic consequences of rapid mating system evolution.</title>
        <authorList>
            <person name="Slotte T."/>
            <person name="Hazzouri K.M."/>
            <person name="Agren J.A."/>
            <person name="Koenig D."/>
            <person name="Maumus F."/>
            <person name="Guo Y.L."/>
            <person name="Steige K."/>
            <person name="Platts A.E."/>
            <person name="Escobar J.S."/>
            <person name="Newman L.K."/>
            <person name="Wang W."/>
            <person name="Mandakova T."/>
            <person name="Vello E."/>
            <person name="Smith L.M."/>
            <person name="Henz S.R."/>
            <person name="Steffen J."/>
            <person name="Takuno S."/>
            <person name="Brandvain Y."/>
            <person name="Coop G."/>
            <person name="Andolfatto P."/>
            <person name="Hu T.T."/>
            <person name="Blanchette M."/>
            <person name="Clark R.M."/>
            <person name="Quesneville H."/>
            <person name="Nordborg M."/>
            <person name="Gaut B.S."/>
            <person name="Lysak M.A."/>
            <person name="Jenkins J."/>
            <person name="Grimwood J."/>
            <person name="Chapman J."/>
            <person name="Prochnik S."/>
            <person name="Shu S."/>
            <person name="Rokhsar D."/>
            <person name="Schmutz J."/>
            <person name="Weigel D."/>
            <person name="Wright S.I."/>
        </authorList>
    </citation>
    <scope>NUCLEOTIDE SEQUENCE [LARGE SCALE GENOMIC DNA]</scope>
    <source>
        <strain evidence="11">cv. Monte Gargano</strain>
    </source>
</reference>
<name>R0IQB8_9BRAS</name>
<keyword evidence="3 7" id="KW-0732">Signal</keyword>
<dbReference type="KEGG" id="crb:17897888"/>
<proteinExistence type="inferred from homology"/>
<keyword evidence="6" id="KW-1015">Disulfide bond</keyword>
<dbReference type="Pfam" id="PF08246">
    <property type="entry name" value="Inhibitor_I29"/>
    <property type="match status" value="1"/>
</dbReference>
<dbReference type="OrthoDB" id="10253408at2759"/>
<dbReference type="PRINTS" id="PR00705">
    <property type="entry name" value="PAPAIN"/>
</dbReference>
<evidence type="ECO:0000256" key="1">
    <source>
        <dbReference type="ARBA" id="ARBA00008455"/>
    </source>
</evidence>
<sequence>MASLVMFVLVVLITISMDMRASQATSRITLHEPSIVDYHQQWMIQFSRVYKDEFEKQRRLEVFKKNLKSIENFNNMGNQSYKLGVNEFTDLTEEEFFATHTGLGGINVTSLSKQLLVNETMLSKNWNDSYIDGKSKDWRTEGAVTPVKSQGACGSCWAFSAIAAAEGLTKIIGKKLVSLSEQQLIDCDTVSAGCKAGQSFDAFQYIVKSKGIASEAEYPYKAKEGSCRSDIRPAPGTQIKGFQQVPSNNERALLEAVSRQPVTVYIDARMTGFGNYKEGVFAYTARNCQEKVTHAVTFVGYGTSNGINYWLTKNSWGETWGEKGYIRIRRDVELPQGMCNIAQWAYYPVM</sequence>
<dbReference type="AlphaFoldDB" id="R0IQB8"/>
<evidence type="ECO:0000259" key="8">
    <source>
        <dbReference type="SMART" id="SM00645"/>
    </source>
</evidence>
<feature type="domain" description="Cathepsin propeptide inhibitor" evidence="9">
    <location>
        <begin position="39"/>
        <end position="96"/>
    </location>
</feature>
<evidence type="ECO:0000256" key="3">
    <source>
        <dbReference type="ARBA" id="ARBA00022729"/>
    </source>
</evidence>
<dbReference type="SMART" id="SM00848">
    <property type="entry name" value="Inhibitor_I29"/>
    <property type="match status" value="1"/>
</dbReference>
<dbReference type="InterPro" id="IPR000668">
    <property type="entry name" value="Peptidase_C1A_C"/>
</dbReference>
<dbReference type="InterPro" id="IPR000169">
    <property type="entry name" value="Pept_cys_AS"/>
</dbReference>